<dbReference type="Proteomes" id="UP000199592">
    <property type="component" value="Unassembled WGS sequence"/>
</dbReference>
<protein>
    <submittedName>
        <fullName evidence="1">Uncharacterized protein</fullName>
    </submittedName>
</protein>
<accession>A0A1H2RUI7</accession>
<proteinExistence type="predicted"/>
<dbReference type="EMBL" id="FNMY01000001">
    <property type="protein sequence ID" value="SDW22289.1"/>
    <property type="molecule type" value="Genomic_DNA"/>
</dbReference>
<name>A0A1H2RUI7_9FLAO</name>
<gene>
    <name evidence="1" type="ORF">SAMN04487892_0781</name>
</gene>
<evidence type="ECO:0000313" key="1">
    <source>
        <dbReference type="EMBL" id="SDW22289.1"/>
    </source>
</evidence>
<keyword evidence="2" id="KW-1185">Reference proteome</keyword>
<reference evidence="2" key="1">
    <citation type="submission" date="2016-10" db="EMBL/GenBank/DDBJ databases">
        <authorList>
            <person name="Varghese N."/>
            <person name="Submissions S."/>
        </authorList>
    </citation>
    <scope>NUCLEOTIDE SEQUENCE [LARGE SCALE GENOMIC DNA]</scope>
    <source>
        <strain evidence="2">DSM 25030</strain>
    </source>
</reference>
<dbReference type="AlphaFoldDB" id="A0A1H2RUI7"/>
<dbReference type="STRING" id="1073328.SAMN05216294_2133"/>
<sequence>MIFSKISVFFTIILVLKSIQTMKSISKIVVFCCAFLFVSCLGSGNKEADENTKFEDFNTVSVNGEYQVSIPKFMRGTTALNEEASLQYQNALKETYTIIIDEPKAEFIEILKELEEYNDEASPLQNYRAIQMQLLGTTMNMHQQSEPKPNTIHGLESESVEISAHVEGVDEEITYFLTFIDGGEKVYMIMSWTFTSYADQYRTTFEMIAESFTPIRE</sequence>
<organism evidence="1 2">
    <name type="scientific">Flagellimonas zhangzhouensis</name>
    <dbReference type="NCBI Taxonomy" id="1073328"/>
    <lineage>
        <taxon>Bacteria</taxon>
        <taxon>Pseudomonadati</taxon>
        <taxon>Bacteroidota</taxon>
        <taxon>Flavobacteriia</taxon>
        <taxon>Flavobacteriales</taxon>
        <taxon>Flavobacteriaceae</taxon>
        <taxon>Flagellimonas</taxon>
    </lineage>
</organism>
<dbReference type="Gene3D" id="3.40.1000.10">
    <property type="entry name" value="Mog1/PsbP, alpha/beta/alpha sandwich"/>
    <property type="match status" value="1"/>
</dbReference>
<evidence type="ECO:0000313" key="2">
    <source>
        <dbReference type="Proteomes" id="UP000199592"/>
    </source>
</evidence>